<evidence type="ECO:0000256" key="5">
    <source>
        <dbReference type="ARBA" id="ARBA00022618"/>
    </source>
</evidence>
<comment type="function">
    <text evidence="11">Site-specific tyrosine recombinase, which acts by catalyzing the cutting and rejoining of the recombining DNA molecules. The XerC-XerD complex is essential to convert dimers of the bacterial chromosome into monomers to permit their segregation at cell division. It also contributes to the segregational stability of plasmids.</text>
</comment>
<evidence type="ECO:0000256" key="12">
    <source>
        <dbReference type="SAM" id="MobiDB-lite"/>
    </source>
</evidence>
<keyword evidence="9 11" id="KW-0233">DNA recombination</keyword>
<evidence type="ECO:0000313" key="16">
    <source>
        <dbReference type="Proteomes" id="UP000004310"/>
    </source>
</evidence>
<dbReference type="PROSITE" id="PS51900">
    <property type="entry name" value="CB"/>
    <property type="match status" value="1"/>
</dbReference>
<dbReference type="eggNOG" id="COG4974">
    <property type="taxonomic scope" value="Bacteria"/>
</dbReference>
<dbReference type="InterPro" id="IPR004107">
    <property type="entry name" value="Integrase_SAM-like_N"/>
</dbReference>
<feature type="region of interest" description="Disordered" evidence="12">
    <location>
        <begin position="102"/>
        <end position="121"/>
    </location>
</feature>
<dbReference type="GO" id="GO:0003677">
    <property type="term" value="F:DNA binding"/>
    <property type="evidence" value="ECO:0007669"/>
    <property type="project" value="UniProtKB-UniRule"/>
</dbReference>
<dbReference type="GO" id="GO:0009037">
    <property type="term" value="F:tyrosine-based site-specific recombinase activity"/>
    <property type="evidence" value="ECO:0007669"/>
    <property type="project" value="UniProtKB-UniRule"/>
</dbReference>
<dbReference type="CDD" id="cd00798">
    <property type="entry name" value="INT_XerDC_C"/>
    <property type="match status" value="1"/>
</dbReference>
<feature type="active site" description="O-(3'-phospho-DNA)-tyrosine intermediate" evidence="11">
    <location>
        <position position="299"/>
    </location>
</feature>
<feature type="active site" evidence="11">
    <location>
        <position position="192"/>
    </location>
</feature>
<feature type="domain" description="Core-binding (CB)" evidence="14">
    <location>
        <begin position="13"/>
        <end position="97"/>
    </location>
</feature>
<keyword evidence="4 11" id="KW-0963">Cytoplasm</keyword>
<dbReference type="InterPro" id="IPR044068">
    <property type="entry name" value="CB"/>
</dbReference>
<evidence type="ECO:0000259" key="14">
    <source>
        <dbReference type="PROSITE" id="PS51900"/>
    </source>
</evidence>
<comment type="subunit">
    <text evidence="11">Forms a cyclic heterotetrameric complex composed of two molecules of XerC and two molecules of XerD.</text>
</comment>
<dbReference type="HAMAP" id="MF_01807">
    <property type="entry name" value="Recomb_XerD"/>
    <property type="match status" value="1"/>
</dbReference>
<dbReference type="AlphaFoldDB" id="Q0G509"/>
<dbReference type="Gene3D" id="1.10.150.130">
    <property type="match status" value="1"/>
</dbReference>
<dbReference type="PANTHER" id="PTHR30349:SF90">
    <property type="entry name" value="TYROSINE RECOMBINASE XERD"/>
    <property type="match status" value="1"/>
</dbReference>
<dbReference type="InterPro" id="IPR002104">
    <property type="entry name" value="Integrase_catalytic"/>
</dbReference>
<keyword evidence="10 11" id="KW-0131">Cell cycle</keyword>
<dbReference type="InterPro" id="IPR010998">
    <property type="entry name" value="Integrase_recombinase_N"/>
</dbReference>
<protein>
    <recommendedName>
        <fullName evidence="3 11">Tyrosine recombinase XerD</fullName>
    </recommendedName>
</protein>
<feature type="active site" evidence="11">
    <location>
        <position position="168"/>
    </location>
</feature>
<evidence type="ECO:0000256" key="9">
    <source>
        <dbReference type="ARBA" id="ARBA00023172"/>
    </source>
</evidence>
<dbReference type="Pfam" id="PF02899">
    <property type="entry name" value="Phage_int_SAM_1"/>
    <property type="match status" value="1"/>
</dbReference>
<dbReference type="Gene3D" id="1.10.443.10">
    <property type="entry name" value="Intergrase catalytic core"/>
    <property type="match status" value="1"/>
</dbReference>
<sequence>MNAPQDGGSSIGPGDGAVIEAFLEMMAVERGAADNTLQAYARDLDAARSFLKPHGGLMRADSDAIRAYLTSLSAEGLSESTRSRRLSALRQLYRFLYTEGRRTDDPTSPIEGARKKRPLPKVMSEDEVDRLLDLAEAETNDAELSPSSRVRAIRLRVLVELLYATGLRVSELVSLPKSMLVNRARTITVLGKGNKERLVPIGAAARESLDAYGQALKAAGLNNEGPWLFPADSESGHLSRQVFARELKGLAARTGISAAKISPHVLRHAFASHLLQNGADLRAVQELLGHADISTTQIYTHVLEERLHKLVTEHHPLSVGRGP</sequence>
<dbReference type="InterPro" id="IPR011010">
    <property type="entry name" value="DNA_brk_join_enz"/>
</dbReference>
<feature type="active site" evidence="11">
    <location>
        <position position="267"/>
    </location>
</feature>
<reference evidence="15 16" key="1">
    <citation type="journal article" date="2010" name="J. Bacteriol.">
        <title>Genome sequence of Fulvimarina pelagi HTCC2506T, a Mn(II)-oxidizing alphaproteobacterium possessing an aerobic anoxygenic photosynthetic gene cluster and Xanthorhodopsin.</title>
        <authorList>
            <person name="Kang I."/>
            <person name="Oh H.M."/>
            <person name="Lim S.I."/>
            <person name="Ferriera S."/>
            <person name="Giovannoni S.J."/>
            <person name="Cho J.C."/>
        </authorList>
    </citation>
    <scope>NUCLEOTIDE SEQUENCE [LARGE SCALE GENOMIC DNA]</scope>
    <source>
        <strain evidence="15 16">HTCC2506</strain>
    </source>
</reference>
<dbReference type="InterPro" id="IPR013762">
    <property type="entry name" value="Integrase-like_cat_sf"/>
</dbReference>
<dbReference type="STRING" id="217511.GCA_001463845_00840"/>
<dbReference type="InterPro" id="IPR023009">
    <property type="entry name" value="Tyrosine_recombinase_XerC/XerD"/>
</dbReference>
<dbReference type="InterPro" id="IPR050090">
    <property type="entry name" value="Tyrosine_recombinase_XerCD"/>
</dbReference>
<evidence type="ECO:0000256" key="4">
    <source>
        <dbReference type="ARBA" id="ARBA00022490"/>
    </source>
</evidence>
<evidence type="ECO:0000256" key="1">
    <source>
        <dbReference type="ARBA" id="ARBA00004496"/>
    </source>
</evidence>
<dbReference type="GO" id="GO:0005737">
    <property type="term" value="C:cytoplasm"/>
    <property type="evidence" value="ECO:0007669"/>
    <property type="project" value="UniProtKB-SubCell"/>
</dbReference>
<dbReference type="GO" id="GO:0006313">
    <property type="term" value="P:DNA transposition"/>
    <property type="evidence" value="ECO:0007669"/>
    <property type="project" value="UniProtKB-UniRule"/>
</dbReference>
<keyword evidence="6 11" id="KW-0159">Chromosome partition</keyword>
<dbReference type="GO" id="GO:0007059">
    <property type="term" value="P:chromosome segregation"/>
    <property type="evidence" value="ECO:0007669"/>
    <property type="project" value="UniProtKB-UniRule"/>
</dbReference>
<dbReference type="PROSITE" id="PS51898">
    <property type="entry name" value="TYR_RECOMBINASE"/>
    <property type="match status" value="1"/>
</dbReference>
<comment type="subcellular location">
    <subcellularLocation>
        <location evidence="1 11">Cytoplasm</location>
    </subcellularLocation>
</comment>
<evidence type="ECO:0000256" key="7">
    <source>
        <dbReference type="ARBA" id="ARBA00022908"/>
    </source>
</evidence>
<evidence type="ECO:0000256" key="2">
    <source>
        <dbReference type="ARBA" id="ARBA00010450"/>
    </source>
</evidence>
<accession>Q0G509</accession>
<name>Q0G509_9HYPH</name>
<keyword evidence="5 11" id="KW-0132">Cell division</keyword>
<comment type="similarity">
    <text evidence="2 11">Belongs to the 'phage' integrase family. XerD subfamily.</text>
</comment>
<dbReference type="RefSeq" id="WP_007067229.1">
    <property type="nucleotide sequence ID" value="NZ_DS022272.1"/>
</dbReference>
<evidence type="ECO:0000256" key="8">
    <source>
        <dbReference type="ARBA" id="ARBA00023125"/>
    </source>
</evidence>
<dbReference type="Proteomes" id="UP000004310">
    <property type="component" value="Unassembled WGS sequence"/>
</dbReference>
<proteinExistence type="inferred from homology"/>
<evidence type="ECO:0000313" key="15">
    <source>
        <dbReference type="EMBL" id="EAU43255.1"/>
    </source>
</evidence>
<evidence type="ECO:0000256" key="11">
    <source>
        <dbReference type="HAMAP-Rule" id="MF_01807"/>
    </source>
</evidence>
<feature type="domain" description="Tyr recombinase" evidence="13">
    <location>
        <begin position="118"/>
        <end position="312"/>
    </location>
</feature>
<dbReference type="HOGENOM" id="CLU_027562_9_0_5"/>
<organism evidence="15 16">
    <name type="scientific">Fulvimarina pelagi HTCC2506</name>
    <dbReference type="NCBI Taxonomy" id="314231"/>
    <lineage>
        <taxon>Bacteria</taxon>
        <taxon>Pseudomonadati</taxon>
        <taxon>Pseudomonadota</taxon>
        <taxon>Alphaproteobacteria</taxon>
        <taxon>Hyphomicrobiales</taxon>
        <taxon>Aurantimonadaceae</taxon>
        <taxon>Fulvimarina</taxon>
    </lineage>
</organism>
<evidence type="ECO:0000256" key="10">
    <source>
        <dbReference type="ARBA" id="ARBA00023306"/>
    </source>
</evidence>
<keyword evidence="7 11" id="KW-0229">DNA integration</keyword>
<dbReference type="NCBIfam" id="NF001399">
    <property type="entry name" value="PRK00283.1"/>
    <property type="match status" value="1"/>
</dbReference>
<dbReference type="SUPFAM" id="SSF56349">
    <property type="entry name" value="DNA breaking-rejoining enzymes"/>
    <property type="match status" value="1"/>
</dbReference>
<comment type="caution">
    <text evidence="15">The sequence shown here is derived from an EMBL/GenBank/DDBJ whole genome shotgun (WGS) entry which is preliminary data.</text>
</comment>
<dbReference type="EMBL" id="AATP01000001">
    <property type="protein sequence ID" value="EAU43255.1"/>
    <property type="molecule type" value="Genomic_DNA"/>
</dbReference>
<dbReference type="HAMAP" id="MF_01808">
    <property type="entry name" value="Recomb_XerC_XerD"/>
    <property type="match status" value="1"/>
</dbReference>
<evidence type="ECO:0000256" key="3">
    <source>
        <dbReference type="ARBA" id="ARBA00015810"/>
    </source>
</evidence>
<dbReference type="GO" id="GO:0051301">
    <property type="term" value="P:cell division"/>
    <property type="evidence" value="ECO:0007669"/>
    <property type="project" value="UniProtKB-KW"/>
</dbReference>
<gene>
    <name evidence="11" type="primary">xerD</name>
    <name evidence="15" type="ORF">FP2506_10436</name>
</gene>
<keyword evidence="16" id="KW-1185">Reference proteome</keyword>
<evidence type="ECO:0000256" key="6">
    <source>
        <dbReference type="ARBA" id="ARBA00022829"/>
    </source>
</evidence>
<feature type="active site" evidence="11">
    <location>
        <position position="290"/>
    </location>
</feature>
<dbReference type="InterPro" id="IPR011932">
    <property type="entry name" value="Recomb_XerD"/>
</dbReference>
<dbReference type="Pfam" id="PF00589">
    <property type="entry name" value="Phage_integrase"/>
    <property type="match status" value="1"/>
</dbReference>
<feature type="active site" evidence="11">
    <location>
        <position position="264"/>
    </location>
</feature>
<dbReference type="PANTHER" id="PTHR30349">
    <property type="entry name" value="PHAGE INTEGRASE-RELATED"/>
    <property type="match status" value="1"/>
</dbReference>
<keyword evidence="8 11" id="KW-0238">DNA-binding</keyword>
<evidence type="ECO:0000259" key="13">
    <source>
        <dbReference type="PROSITE" id="PS51898"/>
    </source>
</evidence>